<gene>
    <name evidence="2" type="ORF">L5515_015777</name>
</gene>
<dbReference type="EMBL" id="CP092621">
    <property type="protein sequence ID" value="UMM20542.1"/>
    <property type="molecule type" value="Genomic_DNA"/>
</dbReference>
<name>A0AAE9ECK8_CAEBR</name>
<keyword evidence="1" id="KW-0175">Coiled coil</keyword>
<accession>A0AAE9ECK8</accession>
<organism evidence="2 3">
    <name type="scientific">Caenorhabditis briggsae</name>
    <dbReference type="NCBI Taxonomy" id="6238"/>
    <lineage>
        <taxon>Eukaryota</taxon>
        <taxon>Metazoa</taxon>
        <taxon>Ecdysozoa</taxon>
        <taxon>Nematoda</taxon>
        <taxon>Chromadorea</taxon>
        <taxon>Rhabditida</taxon>
        <taxon>Rhabditina</taxon>
        <taxon>Rhabditomorpha</taxon>
        <taxon>Rhabditoidea</taxon>
        <taxon>Rhabditidae</taxon>
        <taxon>Peloderinae</taxon>
        <taxon>Caenorhabditis</taxon>
    </lineage>
</organism>
<keyword evidence="3" id="KW-1185">Reference proteome</keyword>
<feature type="coiled-coil region" evidence="1">
    <location>
        <begin position="26"/>
        <end position="54"/>
    </location>
</feature>
<reference evidence="2 3" key="1">
    <citation type="submission" date="2022-04" db="EMBL/GenBank/DDBJ databases">
        <title>Chromosome-level reference genomes for two strains of Caenorhabditis briggsae: an improved platform for comparative genomics.</title>
        <authorList>
            <person name="Stevens L."/>
            <person name="Andersen E."/>
        </authorList>
    </citation>
    <scope>NUCLEOTIDE SEQUENCE [LARGE SCALE GENOMIC DNA]</scope>
    <source>
        <strain evidence="2">VX34</strain>
        <tissue evidence="2">Whole-organism</tissue>
    </source>
</reference>
<evidence type="ECO:0000313" key="3">
    <source>
        <dbReference type="Proteomes" id="UP000829354"/>
    </source>
</evidence>
<sequence>MAGNPGQPPIQDGAGFHPIWFQPRNQDAVREELREFREEQIRAERRRADRLRHQHEMHRRARKHRLRASELRHRVYNVEKIFADRLEKFECALCKTYIVNTEFEDHLEACAREKGVSENQTNLTKYHFLSQPYFLEQEIFKIREMLEIEYLEVTADREKIMDMHCVICQNPHDHKGGMCYPDRQKSAFKLKVNHPVQLYMAHYENWLFYTKQKGLDEIEEKHAAHFASIERFMTSEQVDLAAENERQNVWFDYRQKTLQQNEAERLKFMEKENKKICSLVRKKSNTVMAKINDELEAMRQYINFNMVSPDIEKIIQYRKILRDDGLEAANNFETVAFPDLPPPEGPVAVAPAVPAEAPAEAARVDQQMEEYFQWFQEQQDQILGRNP</sequence>
<evidence type="ECO:0000256" key="1">
    <source>
        <dbReference type="SAM" id="Coils"/>
    </source>
</evidence>
<evidence type="ECO:0000313" key="2">
    <source>
        <dbReference type="EMBL" id="UMM20542.1"/>
    </source>
</evidence>
<dbReference type="AlphaFoldDB" id="A0AAE9ECK8"/>
<protein>
    <submittedName>
        <fullName evidence="2">Uncharacterized protein</fullName>
    </submittedName>
</protein>
<proteinExistence type="predicted"/>
<dbReference type="Proteomes" id="UP000829354">
    <property type="component" value="Chromosome II"/>
</dbReference>